<reference evidence="1 2" key="1">
    <citation type="journal article" date="2013" name="Nature">
        <title>The genomes of four tapeworm species reveal adaptations to parasitism.</title>
        <authorList>
            <person name="Tsai I.J."/>
            <person name="Zarowiecki M."/>
            <person name="Holroyd N."/>
            <person name="Garciarrubio A."/>
            <person name="Sanchez-Flores A."/>
            <person name="Brooks K.L."/>
            <person name="Tracey A."/>
            <person name="Bobes R.J."/>
            <person name="Fragoso G."/>
            <person name="Sciutto E."/>
            <person name="Aslett M."/>
            <person name="Beasley H."/>
            <person name="Bennett H.M."/>
            <person name="Cai J."/>
            <person name="Camicia F."/>
            <person name="Clark R."/>
            <person name="Cucher M."/>
            <person name="De Silva N."/>
            <person name="Day T.A."/>
            <person name="Deplazes P."/>
            <person name="Estrada K."/>
            <person name="Fernandez C."/>
            <person name="Holland P.W."/>
            <person name="Hou J."/>
            <person name="Hu S."/>
            <person name="Huckvale T."/>
            <person name="Hung S.S."/>
            <person name="Kamenetzky L."/>
            <person name="Keane J.A."/>
            <person name="Kiss F."/>
            <person name="Koziol U."/>
            <person name="Lambert O."/>
            <person name="Liu K."/>
            <person name="Luo X."/>
            <person name="Luo Y."/>
            <person name="Macchiaroli N."/>
            <person name="Nichol S."/>
            <person name="Paps J."/>
            <person name="Parkinson J."/>
            <person name="Pouchkina-Stantcheva N."/>
            <person name="Riddiford N."/>
            <person name="Rosenzvit M."/>
            <person name="Salinas G."/>
            <person name="Wasmuth J.D."/>
            <person name="Zamanian M."/>
            <person name="Zheng Y."/>
            <person name="Cai X."/>
            <person name="Soberon X."/>
            <person name="Olson P.D."/>
            <person name="Laclette J.P."/>
            <person name="Brehm K."/>
            <person name="Berriman M."/>
            <person name="Garciarrubio A."/>
            <person name="Bobes R.J."/>
            <person name="Fragoso G."/>
            <person name="Sanchez-Flores A."/>
            <person name="Estrada K."/>
            <person name="Cevallos M.A."/>
            <person name="Morett E."/>
            <person name="Gonzalez V."/>
            <person name="Portillo T."/>
            <person name="Ochoa-Leyva A."/>
            <person name="Jose M.V."/>
            <person name="Sciutto E."/>
            <person name="Landa A."/>
            <person name="Jimenez L."/>
            <person name="Valdes V."/>
            <person name="Carrero J.C."/>
            <person name="Larralde C."/>
            <person name="Morales-Montor J."/>
            <person name="Limon-Lason J."/>
            <person name="Soberon X."/>
            <person name="Laclette J.P."/>
        </authorList>
    </citation>
    <scope>NUCLEOTIDE SEQUENCE [LARGE SCALE GENOMIC DNA]</scope>
</reference>
<organism evidence="1">
    <name type="scientific">Echinococcus granulosus</name>
    <name type="common">Hydatid tapeworm</name>
    <dbReference type="NCBI Taxonomy" id="6210"/>
    <lineage>
        <taxon>Eukaryota</taxon>
        <taxon>Metazoa</taxon>
        <taxon>Spiralia</taxon>
        <taxon>Lophotrochozoa</taxon>
        <taxon>Platyhelminthes</taxon>
        <taxon>Cestoda</taxon>
        <taxon>Eucestoda</taxon>
        <taxon>Cyclophyllidea</taxon>
        <taxon>Taeniidae</taxon>
        <taxon>Echinococcus</taxon>
        <taxon>Echinococcus granulosus group</taxon>
    </lineage>
</organism>
<name>A0A068WPM9_ECHGR</name>
<dbReference type="OrthoDB" id="45365at2759"/>
<sequence length="66" mass="7305">MVKACLLLPQERVRIQLCSPLTPKEALFVHYGVGVGVISDLYAGERHDGQSYLNSMERSPACLLTE</sequence>
<proteinExistence type="predicted"/>
<dbReference type="WBParaSite" id="EgrG_000059900">
    <property type="protein sequence ID" value="EgrG_000059900"/>
    <property type="gene ID" value="EgrG_000059900"/>
</dbReference>
<evidence type="ECO:0000313" key="1">
    <source>
        <dbReference type="EMBL" id="CDS22084.1"/>
    </source>
</evidence>
<dbReference type="Proteomes" id="UP000492820">
    <property type="component" value="Unassembled WGS sequence"/>
</dbReference>
<accession>A0A068WPM9</accession>
<evidence type="ECO:0000313" key="2">
    <source>
        <dbReference type="Proteomes" id="UP000492820"/>
    </source>
</evidence>
<evidence type="ECO:0000313" key="3">
    <source>
        <dbReference type="WBParaSite" id="EgrG_000059900"/>
    </source>
</evidence>
<reference evidence="1" key="2">
    <citation type="submission" date="2014-06" db="EMBL/GenBank/DDBJ databases">
        <authorList>
            <person name="Aslett M."/>
        </authorList>
    </citation>
    <scope>NUCLEOTIDE SEQUENCE</scope>
</reference>
<reference evidence="3" key="3">
    <citation type="submission" date="2020-10" db="UniProtKB">
        <authorList>
            <consortium name="WormBaseParasite"/>
        </authorList>
    </citation>
    <scope>IDENTIFICATION</scope>
</reference>
<dbReference type="EMBL" id="LK028585">
    <property type="protein sequence ID" value="CDS22084.1"/>
    <property type="molecule type" value="Genomic_DNA"/>
</dbReference>
<gene>
    <name evidence="1" type="ORF">EgrG_000059900</name>
</gene>
<dbReference type="AlphaFoldDB" id="A0A068WPM9"/>
<protein>
    <submittedName>
        <fullName evidence="3">LysR_substrate domain-containing protein</fullName>
    </submittedName>
</protein>